<dbReference type="Gene3D" id="3.60.21.10">
    <property type="match status" value="1"/>
</dbReference>
<evidence type="ECO:0000259" key="2">
    <source>
        <dbReference type="SMART" id="SM00854"/>
    </source>
</evidence>
<dbReference type="Pfam" id="PF09587">
    <property type="entry name" value="PGA_cap"/>
    <property type="match status" value="1"/>
</dbReference>
<dbReference type="Proteomes" id="UP000254461">
    <property type="component" value="Unassembled WGS sequence"/>
</dbReference>
<dbReference type="PANTHER" id="PTHR33393:SF12">
    <property type="entry name" value="CAPSULE BIOSYNTHESIS PROTEIN CAPA"/>
    <property type="match status" value="1"/>
</dbReference>
<dbReference type="AlphaFoldDB" id="A0A380JQ76"/>
<dbReference type="InterPro" id="IPR052169">
    <property type="entry name" value="CW_Biosynth-Accessory"/>
</dbReference>
<dbReference type="EMBL" id="UHFF01000002">
    <property type="protein sequence ID" value="SUN46684.1"/>
    <property type="molecule type" value="Genomic_DNA"/>
</dbReference>
<organism evidence="3 4">
    <name type="scientific">Streptococcus equi subsp. equi</name>
    <dbReference type="NCBI Taxonomy" id="148942"/>
    <lineage>
        <taxon>Bacteria</taxon>
        <taxon>Bacillati</taxon>
        <taxon>Bacillota</taxon>
        <taxon>Bacilli</taxon>
        <taxon>Lactobacillales</taxon>
        <taxon>Streptococcaceae</taxon>
        <taxon>Streptococcus</taxon>
    </lineage>
</organism>
<name>A0A380JQ76_9STRE</name>
<gene>
    <name evidence="3" type="ORF">NCTC12092_01143</name>
</gene>
<dbReference type="SUPFAM" id="SSF56300">
    <property type="entry name" value="Metallo-dependent phosphatases"/>
    <property type="match status" value="1"/>
</dbReference>
<evidence type="ECO:0000256" key="1">
    <source>
        <dbReference type="ARBA" id="ARBA00005662"/>
    </source>
</evidence>
<feature type="domain" description="Capsule synthesis protein CapA" evidence="2">
    <location>
        <begin position="52"/>
        <end position="299"/>
    </location>
</feature>
<evidence type="ECO:0000313" key="3">
    <source>
        <dbReference type="EMBL" id="SUN46684.1"/>
    </source>
</evidence>
<protein>
    <submittedName>
        <fullName evidence="3">Membrane protein</fullName>
    </submittedName>
</protein>
<reference evidence="3 4" key="1">
    <citation type="submission" date="2018-06" db="EMBL/GenBank/DDBJ databases">
        <authorList>
            <consortium name="Pathogen Informatics"/>
            <person name="Doyle S."/>
        </authorList>
    </citation>
    <scope>NUCLEOTIDE SEQUENCE [LARGE SCALE GENOMIC DNA]</scope>
    <source>
        <strain evidence="3 4">NCTC12092</strain>
    </source>
</reference>
<evidence type="ECO:0000313" key="4">
    <source>
        <dbReference type="Proteomes" id="UP000254461"/>
    </source>
</evidence>
<dbReference type="RefSeq" id="WP_021320847.1">
    <property type="nucleotide sequence ID" value="NZ_UHFF01000002.1"/>
</dbReference>
<dbReference type="PANTHER" id="PTHR33393">
    <property type="entry name" value="POLYGLUTAMINE SYNTHESIS ACCESSORY PROTEIN RV0574C-RELATED"/>
    <property type="match status" value="1"/>
</dbReference>
<dbReference type="InterPro" id="IPR019079">
    <property type="entry name" value="Capsule_synth_CapA"/>
</dbReference>
<sequence length="397" mass="44911">MLKDFQYKKTMLSVLTLIVAALVFALAFDFLGMPKKGTQTKSKIPQKTQTARVVANGDILIHDILYMSAKKADGSYDFNPYFEYVKDWISQADLAIGDYEGTISPDYPLAGYPLFNAPEAIAAALKHTGYDVVDLAHNHILDSRLEGALNTKRVFADMGIDSIGIYEQDRSKENILIKKVNGIKIAILGYSYGYNGMEATLSQEEYDKHLSDLNEDRIQKDLIRAEKEADITIVMPQMGTEYALEPTAEQKTLYRKMIDWGADVVLGGHPHVVEPAETIVKDKEKKFIIYSMGNFISNQRLETVDDIWTERGVLMDLTFEKKGQKTKIKTVKAHPTMVLAKPKGLYGSEGYELYSYRTMVLEDFIKGGRYYDKIDPETQEKAAIAYKEMNALVNLKW</sequence>
<dbReference type="SMART" id="SM00854">
    <property type="entry name" value="PGA_cap"/>
    <property type="match status" value="1"/>
</dbReference>
<dbReference type="InterPro" id="IPR029052">
    <property type="entry name" value="Metallo-depent_PP-like"/>
</dbReference>
<accession>A0A380JQ76</accession>
<proteinExistence type="inferred from homology"/>
<dbReference type="CDD" id="cd07381">
    <property type="entry name" value="MPP_CapA"/>
    <property type="match status" value="1"/>
</dbReference>
<comment type="similarity">
    <text evidence="1">Belongs to the CapA family.</text>
</comment>